<keyword evidence="1" id="KW-0472">Membrane</keyword>
<dbReference type="InterPro" id="IPR025588">
    <property type="entry name" value="YcxB-like_C"/>
</dbReference>
<sequence length="159" mass="18267">MKYQHKFILDRQYYTEVYEQTAEKKIGWQAYKKAIILFLVGLFVSAFATNAKFIHLSYFVVGLGVVEALSVRFGQTWWVWRQLMSRAANNPAELTVDDEGISINSAYIQQTLNWPEITSVTQSTKGFVFVKDGARHYLSKSTLTPESISFIESQFSTEE</sequence>
<proteinExistence type="predicted"/>
<evidence type="ECO:0000313" key="3">
    <source>
        <dbReference type="EMBL" id="GLX85937.1"/>
    </source>
</evidence>
<evidence type="ECO:0000259" key="2">
    <source>
        <dbReference type="Pfam" id="PF14317"/>
    </source>
</evidence>
<organism evidence="3 4">
    <name type="scientific">Thalassotalea loyana</name>
    <dbReference type="NCBI Taxonomy" id="280483"/>
    <lineage>
        <taxon>Bacteria</taxon>
        <taxon>Pseudomonadati</taxon>
        <taxon>Pseudomonadota</taxon>
        <taxon>Gammaproteobacteria</taxon>
        <taxon>Alteromonadales</taxon>
        <taxon>Colwelliaceae</taxon>
        <taxon>Thalassotalea</taxon>
    </lineage>
</organism>
<keyword evidence="1" id="KW-0812">Transmembrane</keyword>
<evidence type="ECO:0000313" key="4">
    <source>
        <dbReference type="Proteomes" id="UP001157134"/>
    </source>
</evidence>
<name>A0ABQ6HGU3_9GAMM</name>
<dbReference type="EMBL" id="BSSV01000004">
    <property type="protein sequence ID" value="GLX85937.1"/>
    <property type="molecule type" value="Genomic_DNA"/>
</dbReference>
<feature type="domain" description="YcxB-like C-terminal" evidence="2">
    <location>
        <begin position="96"/>
        <end position="152"/>
    </location>
</feature>
<dbReference type="RefSeq" id="WP_284298493.1">
    <property type="nucleotide sequence ID" value="NZ_BSSV01000004.1"/>
</dbReference>
<protein>
    <recommendedName>
        <fullName evidence="2">YcxB-like C-terminal domain-containing protein</fullName>
    </recommendedName>
</protein>
<evidence type="ECO:0000256" key="1">
    <source>
        <dbReference type="SAM" id="Phobius"/>
    </source>
</evidence>
<keyword evidence="4" id="KW-1185">Reference proteome</keyword>
<comment type="caution">
    <text evidence="3">The sequence shown here is derived from an EMBL/GenBank/DDBJ whole genome shotgun (WGS) entry which is preliminary data.</text>
</comment>
<dbReference type="Pfam" id="PF14317">
    <property type="entry name" value="YcxB"/>
    <property type="match status" value="1"/>
</dbReference>
<dbReference type="Proteomes" id="UP001157134">
    <property type="component" value="Unassembled WGS sequence"/>
</dbReference>
<accession>A0ABQ6HGU3</accession>
<reference evidence="3 4" key="1">
    <citation type="submission" date="2023-03" db="EMBL/GenBank/DDBJ databases">
        <title>Thalassotalea loyana LMG 22536T draft genome sequence.</title>
        <authorList>
            <person name="Sawabe T."/>
        </authorList>
    </citation>
    <scope>NUCLEOTIDE SEQUENCE [LARGE SCALE GENOMIC DNA]</scope>
    <source>
        <strain evidence="3 4">LMG 22536</strain>
    </source>
</reference>
<keyword evidence="1" id="KW-1133">Transmembrane helix</keyword>
<gene>
    <name evidence="3" type="ORF">tloyanaT_21890</name>
</gene>
<feature type="transmembrane region" description="Helical" evidence="1">
    <location>
        <begin position="34"/>
        <end position="51"/>
    </location>
</feature>